<dbReference type="InterPro" id="IPR029052">
    <property type="entry name" value="Metallo-depent_PP-like"/>
</dbReference>
<keyword evidence="2" id="KW-0378">Hydrolase</keyword>
<keyword evidence="3" id="KW-0408">Iron</keyword>
<evidence type="ECO:0000256" key="2">
    <source>
        <dbReference type="ARBA" id="ARBA00022801"/>
    </source>
</evidence>
<dbReference type="KEGG" id="fap:GR316_05750"/>
<evidence type="ECO:0000259" key="5">
    <source>
        <dbReference type="Pfam" id="PF00149"/>
    </source>
</evidence>
<dbReference type="Proteomes" id="UP000679284">
    <property type="component" value="Chromosome"/>
</dbReference>
<dbReference type="CDD" id="cd07400">
    <property type="entry name" value="MPP_1"/>
    <property type="match status" value="1"/>
</dbReference>
<dbReference type="AlphaFoldDB" id="A0A8J8MSA6"/>
<dbReference type="GO" id="GO:0046872">
    <property type="term" value="F:metal ion binding"/>
    <property type="evidence" value="ECO:0007669"/>
    <property type="project" value="UniProtKB-KW"/>
</dbReference>
<dbReference type="PANTHER" id="PTHR42988">
    <property type="entry name" value="PHOSPHOHYDROLASE"/>
    <property type="match status" value="1"/>
</dbReference>
<reference evidence="6" key="1">
    <citation type="submission" date="2020-01" db="EMBL/GenBank/DDBJ databases">
        <authorList>
            <person name="Yang Y."/>
            <person name="Kwon Y.M."/>
        </authorList>
    </citation>
    <scope>NUCLEOTIDE SEQUENCE</scope>
    <source>
        <strain evidence="6">PG104</strain>
    </source>
</reference>
<accession>A0A8J8MSA6</accession>
<gene>
    <name evidence="6" type="ORF">GR316_05750</name>
</gene>
<comment type="similarity">
    <text evidence="4">Belongs to the cyclic nucleotide phosphodiesterase class-III family.</text>
</comment>
<keyword evidence="7" id="KW-1185">Reference proteome</keyword>
<dbReference type="EMBL" id="CP047289">
    <property type="protein sequence ID" value="QUS35805.1"/>
    <property type="molecule type" value="Genomic_DNA"/>
</dbReference>
<evidence type="ECO:0000313" key="6">
    <source>
        <dbReference type="EMBL" id="QUS35805.1"/>
    </source>
</evidence>
<feature type="domain" description="Calcineurin-like phosphoesterase" evidence="5">
    <location>
        <begin position="3"/>
        <end position="188"/>
    </location>
</feature>
<keyword evidence="1" id="KW-0479">Metal-binding</keyword>
<dbReference type="RefSeq" id="WP_211783023.1">
    <property type="nucleotide sequence ID" value="NZ_CP047289.1"/>
</dbReference>
<proteinExistence type="inferred from homology"/>
<dbReference type="PANTHER" id="PTHR42988:SF2">
    <property type="entry name" value="CYCLIC NUCLEOTIDE PHOSPHODIESTERASE CBUA0032-RELATED"/>
    <property type="match status" value="1"/>
</dbReference>
<name>A0A8J8MSA6_9RHOB</name>
<dbReference type="Gene3D" id="3.60.21.10">
    <property type="match status" value="1"/>
</dbReference>
<evidence type="ECO:0000256" key="1">
    <source>
        <dbReference type="ARBA" id="ARBA00022723"/>
    </source>
</evidence>
<dbReference type="SUPFAM" id="SSF56300">
    <property type="entry name" value="Metallo-dependent phosphatases"/>
    <property type="match status" value="1"/>
</dbReference>
<organism evidence="6 7">
    <name type="scientific">Falsirhodobacter algicola</name>
    <dbReference type="NCBI Taxonomy" id="2692330"/>
    <lineage>
        <taxon>Bacteria</taxon>
        <taxon>Pseudomonadati</taxon>
        <taxon>Pseudomonadota</taxon>
        <taxon>Alphaproteobacteria</taxon>
        <taxon>Rhodobacterales</taxon>
        <taxon>Paracoccaceae</taxon>
        <taxon>Falsirhodobacter</taxon>
    </lineage>
</organism>
<dbReference type="GO" id="GO:0016787">
    <property type="term" value="F:hydrolase activity"/>
    <property type="evidence" value="ECO:0007669"/>
    <property type="project" value="UniProtKB-KW"/>
</dbReference>
<protein>
    <submittedName>
        <fullName evidence="6">Metallophosphoesterase</fullName>
    </submittedName>
</protein>
<dbReference type="InterPro" id="IPR050884">
    <property type="entry name" value="CNP_phosphodiesterase-III"/>
</dbReference>
<dbReference type="Pfam" id="PF00149">
    <property type="entry name" value="Metallophos"/>
    <property type="match status" value="1"/>
</dbReference>
<evidence type="ECO:0000313" key="7">
    <source>
        <dbReference type="Proteomes" id="UP000679284"/>
    </source>
</evidence>
<evidence type="ECO:0000256" key="3">
    <source>
        <dbReference type="ARBA" id="ARBA00023004"/>
    </source>
</evidence>
<dbReference type="InterPro" id="IPR004843">
    <property type="entry name" value="Calcineurin-like_PHP"/>
</dbReference>
<sequence length="267" mass="30016">MRRIVHLSDLHFGRTSPALLEPLLDRTNALKPDLCVISGDFTQRARNSQFAEARAFIDRIDAPLLAVPGNHDTPLDNLPMRLLRPWARYRRHIDADLEPTFENDRLKVVGVNTVNRWAHQTGRLRDQTLRRVCEAFSTAGDKARVVVLHHPLEHLEGTDKRLMRGAAKALRAFADCGADVVLCGHIHTTHIGPFTTAPGLLFVQAGTGLSTRLRQQDNSFNVLDVSRAEITVRAISADHEARFEETAAIRFRRAPEGWLRLDDPRPA</sequence>
<evidence type="ECO:0000256" key="4">
    <source>
        <dbReference type="ARBA" id="ARBA00025742"/>
    </source>
</evidence>